<dbReference type="InterPro" id="IPR013149">
    <property type="entry name" value="ADH-like_C"/>
</dbReference>
<comment type="similarity">
    <text evidence="5">Belongs to the zinc-containing alcohol dehydrogenase family.</text>
</comment>
<organism evidence="8 9">
    <name type="scientific">Dactylosporangium sucinum</name>
    <dbReference type="NCBI Taxonomy" id="1424081"/>
    <lineage>
        <taxon>Bacteria</taxon>
        <taxon>Bacillati</taxon>
        <taxon>Actinomycetota</taxon>
        <taxon>Actinomycetes</taxon>
        <taxon>Micromonosporales</taxon>
        <taxon>Micromonosporaceae</taxon>
        <taxon>Dactylosporangium</taxon>
    </lineage>
</organism>
<dbReference type="InterPro" id="IPR002328">
    <property type="entry name" value="ADH_Zn_CS"/>
</dbReference>
<proteinExistence type="inferred from homology"/>
<keyword evidence="2 5" id="KW-0479">Metal-binding</keyword>
<evidence type="ECO:0000256" key="5">
    <source>
        <dbReference type="RuleBase" id="RU361277"/>
    </source>
</evidence>
<dbReference type="GO" id="GO:0008270">
    <property type="term" value="F:zinc ion binding"/>
    <property type="evidence" value="ECO:0007669"/>
    <property type="project" value="InterPro"/>
</dbReference>
<protein>
    <submittedName>
        <fullName evidence="8">Alcohol dehydrogenase adh</fullName>
    </submittedName>
</protein>
<dbReference type="Gene3D" id="3.40.50.720">
    <property type="entry name" value="NAD(P)-binding Rossmann-like Domain"/>
    <property type="match status" value="1"/>
</dbReference>
<evidence type="ECO:0000313" key="8">
    <source>
        <dbReference type="EMBL" id="GGM78145.1"/>
    </source>
</evidence>
<evidence type="ECO:0000256" key="3">
    <source>
        <dbReference type="ARBA" id="ARBA00022833"/>
    </source>
</evidence>
<dbReference type="InterPro" id="IPR013154">
    <property type="entry name" value="ADH-like_N"/>
</dbReference>
<keyword evidence="9" id="KW-1185">Reference proteome</keyword>
<evidence type="ECO:0000259" key="7">
    <source>
        <dbReference type="Pfam" id="PF08240"/>
    </source>
</evidence>
<evidence type="ECO:0000256" key="1">
    <source>
        <dbReference type="ARBA" id="ARBA00001947"/>
    </source>
</evidence>
<evidence type="ECO:0000259" key="6">
    <source>
        <dbReference type="Pfam" id="PF00107"/>
    </source>
</evidence>
<dbReference type="PANTHER" id="PTHR43401:SF2">
    <property type="entry name" value="L-THREONINE 3-DEHYDROGENASE"/>
    <property type="match status" value="1"/>
</dbReference>
<reference evidence="8" key="1">
    <citation type="journal article" date="2014" name="Int. J. Syst. Evol. Microbiol.">
        <title>Complete genome sequence of Corynebacterium casei LMG S-19264T (=DSM 44701T), isolated from a smear-ripened cheese.</title>
        <authorList>
            <consortium name="US DOE Joint Genome Institute (JGI-PGF)"/>
            <person name="Walter F."/>
            <person name="Albersmeier A."/>
            <person name="Kalinowski J."/>
            <person name="Ruckert C."/>
        </authorList>
    </citation>
    <scope>NUCLEOTIDE SEQUENCE</scope>
    <source>
        <strain evidence="8">JCM 19831</strain>
    </source>
</reference>
<keyword evidence="4" id="KW-0560">Oxidoreductase</keyword>
<dbReference type="Proteomes" id="UP000642070">
    <property type="component" value="Unassembled WGS sequence"/>
</dbReference>
<dbReference type="SUPFAM" id="SSF51735">
    <property type="entry name" value="NAD(P)-binding Rossmann-fold domains"/>
    <property type="match status" value="1"/>
</dbReference>
<dbReference type="PROSITE" id="PS00059">
    <property type="entry name" value="ADH_ZINC"/>
    <property type="match status" value="1"/>
</dbReference>
<comment type="cofactor">
    <cofactor evidence="1 5">
        <name>Zn(2+)</name>
        <dbReference type="ChEBI" id="CHEBI:29105"/>
    </cofactor>
</comment>
<name>A0A917UBT3_9ACTN</name>
<dbReference type="Pfam" id="PF08240">
    <property type="entry name" value="ADH_N"/>
    <property type="match status" value="1"/>
</dbReference>
<dbReference type="SUPFAM" id="SSF50129">
    <property type="entry name" value="GroES-like"/>
    <property type="match status" value="1"/>
</dbReference>
<dbReference type="RefSeq" id="WP_380019765.1">
    <property type="nucleotide sequence ID" value="NZ_JBHMED010000085.1"/>
</dbReference>
<accession>A0A917UBT3</accession>
<dbReference type="InterPro" id="IPR036291">
    <property type="entry name" value="NAD(P)-bd_dom_sf"/>
</dbReference>
<comment type="caution">
    <text evidence="8">The sequence shown here is derived from an EMBL/GenBank/DDBJ whole genome shotgun (WGS) entry which is preliminary data.</text>
</comment>
<dbReference type="Pfam" id="PF00107">
    <property type="entry name" value="ADH_zinc_N"/>
    <property type="match status" value="1"/>
</dbReference>
<feature type="domain" description="Alcohol dehydrogenase-like C-terminal" evidence="6">
    <location>
        <begin position="190"/>
        <end position="320"/>
    </location>
</feature>
<feature type="domain" description="Alcohol dehydrogenase-like N-terminal" evidence="7">
    <location>
        <begin position="26"/>
        <end position="148"/>
    </location>
</feature>
<reference evidence="8" key="2">
    <citation type="submission" date="2020-09" db="EMBL/GenBank/DDBJ databases">
        <authorList>
            <person name="Sun Q."/>
            <person name="Ohkuma M."/>
        </authorList>
    </citation>
    <scope>NUCLEOTIDE SEQUENCE</scope>
    <source>
        <strain evidence="8">JCM 19831</strain>
    </source>
</reference>
<dbReference type="Gene3D" id="3.90.180.10">
    <property type="entry name" value="Medium-chain alcohol dehydrogenases, catalytic domain"/>
    <property type="match status" value="1"/>
</dbReference>
<evidence type="ECO:0000313" key="9">
    <source>
        <dbReference type="Proteomes" id="UP000642070"/>
    </source>
</evidence>
<evidence type="ECO:0000256" key="2">
    <source>
        <dbReference type="ARBA" id="ARBA00022723"/>
    </source>
</evidence>
<evidence type="ECO:0000256" key="4">
    <source>
        <dbReference type="ARBA" id="ARBA00023002"/>
    </source>
</evidence>
<dbReference type="AlphaFoldDB" id="A0A917UBT3"/>
<dbReference type="EMBL" id="BMPI01000077">
    <property type="protein sequence ID" value="GGM78145.1"/>
    <property type="molecule type" value="Genomic_DNA"/>
</dbReference>
<dbReference type="InterPro" id="IPR011032">
    <property type="entry name" value="GroES-like_sf"/>
</dbReference>
<gene>
    <name evidence="8" type="primary">adh</name>
    <name evidence="8" type="ORF">GCM10007977_094520</name>
</gene>
<keyword evidence="3 5" id="KW-0862">Zinc</keyword>
<dbReference type="GO" id="GO:0016491">
    <property type="term" value="F:oxidoreductase activity"/>
    <property type="evidence" value="ECO:0007669"/>
    <property type="project" value="UniProtKB-KW"/>
</dbReference>
<sequence length="368" mass="38714">MVTATALVLTDYGRLERREFPEPALGDDDALLRVEACGMCGSDHEVFTGRMRWPLGFVPGHETVGVIERIGPAAARRWGVAEGDRVAVSNRRACRTCARCTAGDLANCVRFGPMTSYGMVPTSVPPSLWGGYATHHYLAPESVVHRVPPSLDPVSATLFNPLAGAVTWAVEVPALRPGEVVAILGPGIRGICAAAAAKAAGAAFVLVTGAGEHDTERLATARSMGADLTVDVTRDDPVEALRSAAGRLADVVVDITAHAPAAFGQAMELAALRARVVYAGSRGDDATAVCRPDLITTRELRLTGVRGVSTSAPAQALRLLGEHRFPYERIARTVAGFDTVPDLLLTMSGDAGRRPPLHAVFSPLEGLS</sequence>
<dbReference type="InterPro" id="IPR050129">
    <property type="entry name" value="Zn_alcohol_dh"/>
</dbReference>
<dbReference type="PANTHER" id="PTHR43401">
    <property type="entry name" value="L-THREONINE 3-DEHYDROGENASE"/>
    <property type="match status" value="1"/>
</dbReference>